<dbReference type="Proteomes" id="UP000235786">
    <property type="component" value="Unassembled WGS sequence"/>
</dbReference>
<organism evidence="2 3">
    <name type="scientific">Hyaloscypha variabilis (strain UAMH 11265 / GT02V1 / F)</name>
    <name type="common">Meliniomyces variabilis</name>
    <dbReference type="NCBI Taxonomy" id="1149755"/>
    <lineage>
        <taxon>Eukaryota</taxon>
        <taxon>Fungi</taxon>
        <taxon>Dikarya</taxon>
        <taxon>Ascomycota</taxon>
        <taxon>Pezizomycotina</taxon>
        <taxon>Leotiomycetes</taxon>
        <taxon>Helotiales</taxon>
        <taxon>Hyaloscyphaceae</taxon>
        <taxon>Hyaloscypha</taxon>
        <taxon>Hyaloscypha variabilis</taxon>
    </lineage>
</organism>
<evidence type="ECO:0000313" key="3">
    <source>
        <dbReference type="Proteomes" id="UP000235786"/>
    </source>
</evidence>
<accession>A0A2J6RT29</accession>
<gene>
    <name evidence="2" type="ORF">L207DRAFT_511486</name>
</gene>
<dbReference type="OrthoDB" id="3563509at2759"/>
<protein>
    <submittedName>
        <fullName evidence="2">Uncharacterized protein</fullName>
    </submittedName>
</protein>
<feature type="region of interest" description="Disordered" evidence="1">
    <location>
        <begin position="1"/>
        <end position="20"/>
    </location>
</feature>
<sequence>MFTAHESHQTLPPISKPGRTSFQAFPRAPKRELTSKISTLFLISNFPPELRNELYAHYFASLQPLRITSENVSSPLHKETQLSLSSPFFESDIWPKYLLLELYFLILKSDDSQAICPRRRKRQSAKVRIDYGRLLRCHHTDWIFLLFQYFLTLKEVTFVLGTNGQLVDRNFFGQWWSCVRDATREAANSRVEDTKERNTGVLLKVECGDWTISEIVGGLGK</sequence>
<dbReference type="EMBL" id="KZ613944">
    <property type="protein sequence ID" value="PMD41670.1"/>
    <property type="molecule type" value="Genomic_DNA"/>
</dbReference>
<keyword evidence="3" id="KW-1185">Reference proteome</keyword>
<reference evidence="2 3" key="1">
    <citation type="submission" date="2016-04" db="EMBL/GenBank/DDBJ databases">
        <title>A degradative enzymes factory behind the ericoid mycorrhizal symbiosis.</title>
        <authorList>
            <consortium name="DOE Joint Genome Institute"/>
            <person name="Martino E."/>
            <person name="Morin E."/>
            <person name="Grelet G."/>
            <person name="Kuo A."/>
            <person name="Kohler A."/>
            <person name="Daghino S."/>
            <person name="Barry K."/>
            <person name="Choi C."/>
            <person name="Cichocki N."/>
            <person name="Clum A."/>
            <person name="Copeland A."/>
            <person name="Hainaut M."/>
            <person name="Haridas S."/>
            <person name="Labutti K."/>
            <person name="Lindquist E."/>
            <person name="Lipzen A."/>
            <person name="Khouja H.-R."/>
            <person name="Murat C."/>
            <person name="Ohm R."/>
            <person name="Olson A."/>
            <person name="Spatafora J."/>
            <person name="Veneault-Fourrey C."/>
            <person name="Henrissat B."/>
            <person name="Grigoriev I."/>
            <person name="Martin F."/>
            <person name="Perotto S."/>
        </authorList>
    </citation>
    <scope>NUCLEOTIDE SEQUENCE [LARGE SCALE GENOMIC DNA]</scope>
    <source>
        <strain evidence="2 3">F</strain>
    </source>
</reference>
<proteinExistence type="predicted"/>
<name>A0A2J6RT29_HYAVF</name>
<evidence type="ECO:0000313" key="2">
    <source>
        <dbReference type="EMBL" id="PMD41670.1"/>
    </source>
</evidence>
<dbReference type="AlphaFoldDB" id="A0A2J6RT29"/>
<evidence type="ECO:0000256" key="1">
    <source>
        <dbReference type="SAM" id="MobiDB-lite"/>
    </source>
</evidence>